<dbReference type="Proteomes" id="UP000037822">
    <property type="component" value="Unassembled WGS sequence"/>
</dbReference>
<accession>A0A0N1F323</accession>
<reference evidence="1 2" key="1">
    <citation type="submission" date="2015-07" db="EMBL/GenBank/DDBJ databases">
        <title>Whole genome sequencing of Bosea vaviloviae isolated from cave pool.</title>
        <authorList>
            <person name="Tan N.E.H."/>
            <person name="Lee Y.P."/>
            <person name="Gan H.M."/>
            <person name="Barton H."/>
            <person name="Savka M.A."/>
        </authorList>
    </citation>
    <scope>NUCLEOTIDE SEQUENCE [LARGE SCALE GENOMIC DNA]</scope>
    <source>
        <strain evidence="1 2">SD260</strain>
    </source>
</reference>
<evidence type="ECO:0000313" key="2">
    <source>
        <dbReference type="Proteomes" id="UP000037822"/>
    </source>
</evidence>
<proteinExistence type="predicted"/>
<dbReference type="EMBL" id="LGSZ01000050">
    <property type="protein sequence ID" value="KPH79353.1"/>
    <property type="molecule type" value="Genomic_DNA"/>
</dbReference>
<name>A0A0N1F323_9HYPH</name>
<comment type="caution">
    <text evidence="1">The sequence shown here is derived from an EMBL/GenBank/DDBJ whole genome shotgun (WGS) entry which is preliminary data.</text>
</comment>
<organism evidence="1 2">
    <name type="scientific">Bosea vaviloviae</name>
    <dbReference type="NCBI Taxonomy" id="1526658"/>
    <lineage>
        <taxon>Bacteria</taxon>
        <taxon>Pseudomonadati</taxon>
        <taxon>Pseudomonadota</taxon>
        <taxon>Alphaproteobacteria</taxon>
        <taxon>Hyphomicrobiales</taxon>
        <taxon>Boseaceae</taxon>
        <taxon>Bosea</taxon>
    </lineage>
</organism>
<keyword evidence="2" id="KW-1185">Reference proteome</keyword>
<gene>
    <name evidence="1" type="ORF">AE618_18830</name>
</gene>
<protein>
    <submittedName>
        <fullName evidence="1">Uncharacterized protein</fullName>
    </submittedName>
</protein>
<evidence type="ECO:0000313" key="1">
    <source>
        <dbReference type="EMBL" id="KPH79353.1"/>
    </source>
</evidence>
<dbReference type="PATRIC" id="fig|1526658.3.peg.1387"/>
<sequence length="102" mass="11096">MGAIAIGFARQGGAVMSLTNKFQALRVKLAHAIAPPLAPSSDNTHRYVAVRFYPPGVPPQVVVFDRENAEHCAAWDENSRFYRSQIIASGGDHEAMKGMETP</sequence>
<dbReference type="AlphaFoldDB" id="A0A0N1F323"/>